<sequence>MRTPGWTVEPEDPRAAQFALALDIHPLTAALLRRRGVASAEAAHRFLHPTLDDLSDPGGLSGMEDAVACVARALEAGRRIAIHGDYDVDGISATAILLRGLRALGADPLWYLPHRFHDGYGLGVRAVETLAARDGGGRGGARPGPRVRGGHPGPSPPIGRTPRRRGG</sequence>
<accession>A0A537JQD2</accession>
<proteinExistence type="predicted"/>
<dbReference type="PANTHER" id="PTHR30255">
    <property type="entry name" value="SINGLE-STRANDED-DNA-SPECIFIC EXONUCLEASE RECJ"/>
    <property type="match status" value="1"/>
</dbReference>
<dbReference type="Proteomes" id="UP000318093">
    <property type="component" value="Unassembled WGS sequence"/>
</dbReference>
<evidence type="ECO:0008006" key="4">
    <source>
        <dbReference type="Google" id="ProtNLM"/>
    </source>
</evidence>
<evidence type="ECO:0000256" key="1">
    <source>
        <dbReference type="SAM" id="MobiDB-lite"/>
    </source>
</evidence>
<dbReference type="EMBL" id="VBAN01000013">
    <property type="protein sequence ID" value="TMI85386.1"/>
    <property type="molecule type" value="Genomic_DNA"/>
</dbReference>
<evidence type="ECO:0000313" key="2">
    <source>
        <dbReference type="EMBL" id="TMI85386.1"/>
    </source>
</evidence>
<protein>
    <recommendedName>
        <fullName evidence="4">Single-stranded-DNA-specific exonuclease RecJ</fullName>
    </recommendedName>
</protein>
<reference evidence="2 3" key="1">
    <citation type="journal article" date="2019" name="Nat. Microbiol.">
        <title>Mediterranean grassland soil C-N compound turnover is dependent on rainfall and depth, and is mediated by genomically divergent microorganisms.</title>
        <authorList>
            <person name="Diamond S."/>
            <person name="Andeer P.F."/>
            <person name="Li Z."/>
            <person name="Crits-Christoph A."/>
            <person name="Burstein D."/>
            <person name="Anantharaman K."/>
            <person name="Lane K.R."/>
            <person name="Thomas B.C."/>
            <person name="Pan C."/>
            <person name="Northen T.R."/>
            <person name="Banfield J.F."/>
        </authorList>
    </citation>
    <scope>NUCLEOTIDE SEQUENCE [LARGE SCALE GENOMIC DNA]</scope>
    <source>
        <strain evidence="2">NP_6</strain>
    </source>
</reference>
<gene>
    <name evidence="2" type="ORF">E6H03_00525</name>
</gene>
<name>A0A537JQD2_9BACT</name>
<dbReference type="Gene3D" id="3.90.1640.30">
    <property type="match status" value="1"/>
</dbReference>
<feature type="region of interest" description="Disordered" evidence="1">
    <location>
        <begin position="133"/>
        <end position="167"/>
    </location>
</feature>
<dbReference type="SUPFAM" id="SSF64182">
    <property type="entry name" value="DHH phosphoesterases"/>
    <property type="match status" value="1"/>
</dbReference>
<dbReference type="AlphaFoldDB" id="A0A537JQD2"/>
<dbReference type="PANTHER" id="PTHR30255:SF2">
    <property type="entry name" value="SINGLE-STRANDED-DNA-SPECIFIC EXONUCLEASE RECJ"/>
    <property type="match status" value="1"/>
</dbReference>
<organism evidence="2 3">
    <name type="scientific">Candidatus Segetimicrobium genomatis</name>
    <dbReference type="NCBI Taxonomy" id="2569760"/>
    <lineage>
        <taxon>Bacteria</taxon>
        <taxon>Bacillati</taxon>
        <taxon>Candidatus Sysuimicrobiota</taxon>
        <taxon>Candidatus Sysuimicrobiia</taxon>
        <taxon>Candidatus Sysuimicrobiales</taxon>
        <taxon>Candidatus Segetimicrobiaceae</taxon>
        <taxon>Candidatus Segetimicrobium</taxon>
    </lineage>
</organism>
<dbReference type="InterPro" id="IPR051673">
    <property type="entry name" value="SSDNA_exonuclease_RecJ"/>
</dbReference>
<comment type="caution">
    <text evidence="2">The sequence shown here is derived from an EMBL/GenBank/DDBJ whole genome shotgun (WGS) entry which is preliminary data.</text>
</comment>
<evidence type="ECO:0000313" key="3">
    <source>
        <dbReference type="Proteomes" id="UP000318093"/>
    </source>
</evidence>
<dbReference type="InterPro" id="IPR038763">
    <property type="entry name" value="DHH_sf"/>
</dbReference>